<evidence type="ECO:0000313" key="2">
    <source>
        <dbReference type="Proteomes" id="UP001054945"/>
    </source>
</evidence>
<comment type="caution">
    <text evidence="1">The sequence shown here is derived from an EMBL/GenBank/DDBJ whole genome shotgun (WGS) entry which is preliminary data.</text>
</comment>
<accession>A0AAV4T818</accession>
<protein>
    <submittedName>
        <fullName evidence="1">Uncharacterized protein</fullName>
    </submittedName>
</protein>
<dbReference type="AlphaFoldDB" id="A0AAV4T818"/>
<keyword evidence="2" id="KW-1185">Reference proteome</keyword>
<evidence type="ECO:0000313" key="1">
    <source>
        <dbReference type="EMBL" id="GIY42718.1"/>
    </source>
</evidence>
<proteinExistence type="predicted"/>
<name>A0AAV4T818_CAEEX</name>
<sequence length="143" mass="15986">MSHLCNCVSRLARGLWNAWITHKRHKDPPHFRFISSTLLRALITWTVGVEEDLRLSAPANRKRGSSSSANEPSMQLRFTQTGAWLVEGMNNPQATKAPTSLPLYLFDFIGCFNNLDSSLGHLIGKRILWLGSPLLPFLEASAI</sequence>
<reference evidence="1 2" key="1">
    <citation type="submission" date="2021-06" db="EMBL/GenBank/DDBJ databases">
        <title>Caerostris extrusa draft genome.</title>
        <authorList>
            <person name="Kono N."/>
            <person name="Arakawa K."/>
        </authorList>
    </citation>
    <scope>NUCLEOTIDE SEQUENCE [LARGE SCALE GENOMIC DNA]</scope>
</reference>
<gene>
    <name evidence="1" type="ORF">CEXT_184971</name>
</gene>
<organism evidence="1 2">
    <name type="scientific">Caerostris extrusa</name>
    <name type="common">Bark spider</name>
    <name type="synonym">Caerostris bankana</name>
    <dbReference type="NCBI Taxonomy" id="172846"/>
    <lineage>
        <taxon>Eukaryota</taxon>
        <taxon>Metazoa</taxon>
        <taxon>Ecdysozoa</taxon>
        <taxon>Arthropoda</taxon>
        <taxon>Chelicerata</taxon>
        <taxon>Arachnida</taxon>
        <taxon>Araneae</taxon>
        <taxon>Araneomorphae</taxon>
        <taxon>Entelegynae</taxon>
        <taxon>Araneoidea</taxon>
        <taxon>Araneidae</taxon>
        <taxon>Caerostris</taxon>
    </lineage>
</organism>
<dbReference type="Proteomes" id="UP001054945">
    <property type="component" value="Unassembled WGS sequence"/>
</dbReference>
<dbReference type="EMBL" id="BPLR01010886">
    <property type="protein sequence ID" value="GIY42718.1"/>
    <property type="molecule type" value="Genomic_DNA"/>
</dbReference>